<proteinExistence type="predicted"/>
<feature type="non-terminal residue" evidence="1">
    <location>
        <position position="60"/>
    </location>
</feature>
<gene>
    <name evidence="1" type="ORF">KI387_007284</name>
</gene>
<dbReference type="Proteomes" id="UP000824469">
    <property type="component" value="Unassembled WGS sequence"/>
</dbReference>
<sequence>ARIVLLKAQAPTVDCGEMGSLDTSPKSVLGDGGASKLDHRVKLVERSNNMERATNSLIVG</sequence>
<dbReference type="EMBL" id="JAHRHJ020000002">
    <property type="protein sequence ID" value="KAH9327106.1"/>
    <property type="molecule type" value="Genomic_DNA"/>
</dbReference>
<evidence type="ECO:0000313" key="1">
    <source>
        <dbReference type="EMBL" id="KAH9327106.1"/>
    </source>
</evidence>
<organism evidence="1 2">
    <name type="scientific">Taxus chinensis</name>
    <name type="common">Chinese yew</name>
    <name type="synonym">Taxus wallichiana var. chinensis</name>
    <dbReference type="NCBI Taxonomy" id="29808"/>
    <lineage>
        <taxon>Eukaryota</taxon>
        <taxon>Viridiplantae</taxon>
        <taxon>Streptophyta</taxon>
        <taxon>Embryophyta</taxon>
        <taxon>Tracheophyta</taxon>
        <taxon>Spermatophyta</taxon>
        <taxon>Pinopsida</taxon>
        <taxon>Pinidae</taxon>
        <taxon>Conifers II</taxon>
        <taxon>Cupressales</taxon>
        <taxon>Taxaceae</taxon>
        <taxon>Taxus</taxon>
    </lineage>
</organism>
<accession>A0AA38GQQ1</accession>
<protein>
    <submittedName>
        <fullName evidence="1">Uncharacterized protein</fullName>
    </submittedName>
</protein>
<reference evidence="1 2" key="1">
    <citation type="journal article" date="2021" name="Nat. Plants">
        <title>The Taxus genome provides insights into paclitaxel biosynthesis.</title>
        <authorList>
            <person name="Xiong X."/>
            <person name="Gou J."/>
            <person name="Liao Q."/>
            <person name="Li Y."/>
            <person name="Zhou Q."/>
            <person name="Bi G."/>
            <person name="Li C."/>
            <person name="Du R."/>
            <person name="Wang X."/>
            <person name="Sun T."/>
            <person name="Guo L."/>
            <person name="Liang H."/>
            <person name="Lu P."/>
            <person name="Wu Y."/>
            <person name="Zhang Z."/>
            <person name="Ro D.K."/>
            <person name="Shang Y."/>
            <person name="Huang S."/>
            <person name="Yan J."/>
        </authorList>
    </citation>
    <scope>NUCLEOTIDE SEQUENCE [LARGE SCALE GENOMIC DNA]</scope>
    <source>
        <strain evidence="1">Ta-2019</strain>
    </source>
</reference>
<evidence type="ECO:0000313" key="2">
    <source>
        <dbReference type="Proteomes" id="UP000824469"/>
    </source>
</evidence>
<keyword evidence="2" id="KW-1185">Reference proteome</keyword>
<feature type="non-terminal residue" evidence="1">
    <location>
        <position position="1"/>
    </location>
</feature>
<dbReference type="AlphaFoldDB" id="A0AA38GQQ1"/>
<name>A0AA38GQQ1_TAXCH</name>
<comment type="caution">
    <text evidence="1">The sequence shown here is derived from an EMBL/GenBank/DDBJ whole genome shotgun (WGS) entry which is preliminary data.</text>
</comment>